<sequence>MRRNNRLNTEEIDAIFDGVSSDEIDFQEALKKFLEDCNIRNLRGHTIKFYQNELSTFYKIMKEQGIEPAPSSITSEHIKRNVILYMKEVQERKIVTINARIRAVRSFFNFLHREGYIKKNPVQGIKLLKDRKQAVETSSREQLKELFKIPDLRTFTGMRDYVVMSLLLETGIRANECVGITVRDINLKEGTVLIRNAKTYKERLVPIQNAMRNLLKKYLHVRGRVEDTDALFLTIDGTPMSKRQLQNRITFYGSKADIKGVRCSAHTFRHTFAKLSVKAGADIFTLQAILGHTSMEMVRNYVNLFSEDVLEKHKDFSPLKNIKGRF</sequence>
<dbReference type="InterPro" id="IPR004107">
    <property type="entry name" value="Integrase_SAM-like_N"/>
</dbReference>
<dbReference type="Gene3D" id="1.10.443.10">
    <property type="entry name" value="Intergrase catalytic core"/>
    <property type="match status" value="1"/>
</dbReference>
<dbReference type="Gene3D" id="1.10.150.130">
    <property type="match status" value="1"/>
</dbReference>
<dbReference type="EMBL" id="JAEKJY010000008">
    <property type="protein sequence ID" value="MBN8237302.1"/>
    <property type="molecule type" value="Genomic_DNA"/>
</dbReference>
<keyword evidence="4" id="KW-0233">DNA recombination</keyword>
<dbReference type="PANTHER" id="PTHR30349">
    <property type="entry name" value="PHAGE INTEGRASE-RELATED"/>
    <property type="match status" value="1"/>
</dbReference>
<organism evidence="8 9">
    <name type="scientific">Halobacillus kuroshimensis</name>
    <dbReference type="NCBI Taxonomy" id="302481"/>
    <lineage>
        <taxon>Bacteria</taxon>
        <taxon>Bacillati</taxon>
        <taxon>Bacillota</taxon>
        <taxon>Bacilli</taxon>
        <taxon>Bacillales</taxon>
        <taxon>Bacillaceae</taxon>
        <taxon>Halobacillus</taxon>
    </lineage>
</organism>
<reference evidence="8 9" key="1">
    <citation type="submission" date="2020-12" db="EMBL/GenBank/DDBJ databases">
        <title>Oil enriched cultivation method for isolating marine PHA-producing bacteria.</title>
        <authorList>
            <person name="Zheng W."/>
            <person name="Yu S."/>
            <person name="Huang Y."/>
        </authorList>
    </citation>
    <scope>NUCLEOTIDE SEQUENCE [LARGE SCALE GENOMIC DNA]</scope>
    <source>
        <strain evidence="8 9">SY-2-6</strain>
    </source>
</reference>
<keyword evidence="3 5" id="KW-0238">DNA-binding</keyword>
<evidence type="ECO:0000313" key="9">
    <source>
        <dbReference type="Proteomes" id="UP000663970"/>
    </source>
</evidence>
<dbReference type="PROSITE" id="PS51898">
    <property type="entry name" value="TYR_RECOMBINASE"/>
    <property type="match status" value="1"/>
</dbReference>
<dbReference type="Pfam" id="PF02899">
    <property type="entry name" value="Phage_int_SAM_1"/>
    <property type="match status" value="1"/>
</dbReference>
<dbReference type="InterPro" id="IPR011010">
    <property type="entry name" value="DNA_brk_join_enz"/>
</dbReference>
<dbReference type="InterPro" id="IPR002104">
    <property type="entry name" value="Integrase_catalytic"/>
</dbReference>
<evidence type="ECO:0000256" key="3">
    <source>
        <dbReference type="ARBA" id="ARBA00023125"/>
    </source>
</evidence>
<proteinExistence type="inferred from homology"/>
<dbReference type="Pfam" id="PF00589">
    <property type="entry name" value="Phage_integrase"/>
    <property type="match status" value="1"/>
</dbReference>
<dbReference type="RefSeq" id="WP_206936141.1">
    <property type="nucleotide sequence ID" value="NZ_JAEKJY010000008.1"/>
</dbReference>
<dbReference type="PROSITE" id="PS51900">
    <property type="entry name" value="CB"/>
    <property type="match status" value="1"/>
</dbReference>
<feature type="domain" description="Core-binding (CB)" evidence="7">
    <location>
        <begin position="24"/>
        <end position="112"/>
    </location>
</feature>
<dbReference type="PANTHER" id="PTHR30349:SF41">
    <property type="entry name" value="INTEGRASE_RECOMBINASE PROTEIN MJ0367-RELATED"/>
    <property type="match status" value="1"/>
</dbReference>
<evidence type="ECO:0000259" key="7">
    <source>
        <dbReference type="PROSITE" id="PS51900"/>
    </source>
</evidence>
<gene>
    <name evidence="8" type="ORF">JF544_18825</name>
</gene>
<dbReference type="SUPFAM" id="SSF56349">
    <property type="entry name" value="DNA breaking-rejoining enzymes"/>
    <property type="match status" value="1"/>
</dbReference>
<comment type="caution">
    <text evidence="8">The sequence shown here is derived from an EMBL/GenBank/DDBJ whole genome shotgun (WGS) entry which is preliminary data.</text>
</comment>
<dbReference type="InterPro" id="IPR050090">
    <property type="entry name" value="Tyrosine_recombinase_XerCD"/>
</dbReference>
<evidence type="ECO:0000256" key="5">
    <source>
        <dbReference type="PROSITE-ProRule" id="PRU01248"/>
    </source>
</evidence>
<evidence type="ECO:0000256" key="1">
    <source>
        <dbReference type="ARBA" id="ARBA00008857"/>
    </source>
</evidence>
<evidence type="ECO:0000259" key="6">
    <source>
        <dbReference type="PROSITE" id="PS51898"/>
    </source>
</evidence>
<comment type="similarity">
    <text evidence="1">Belongs to the 'phage' integrase family.</text>
</comment>
<dbReference type="InterPro" id="IPR013762">
    <property type="entry name" value="Integrase-like_cat_sf"/>
</dbReference>
<name>A0ABS3E145_9BACI</name>
<dbReference type="InterPro" id="IPR010998">
    <property type="entry name" value="Integrase_recombinase_N"/>
</dbReference>
<keyword evidence="2" id="KW-0229">DNA integration</keyword>
<accession>A0ABS3E145</accession>
<dbReference type="InterPro" id="IPR044068">
    <property type="entry name" value="CB"/>
</dbReference>
<evidence type="ECO:0000256" key="2">
    <source>
        <dbReference type="ARBA" id="ARBA00022908"/>
    </source>
</evidence>
<keyword evidence="9" id="KW-1185">Reference proteome</keyword>
<dbReference type="Proteomes" id="UP000663970">
    <property type="component" value="Unassembled WGS sequence"/>
</dbReference>
<protein>
    <submittedName>
        <fullName evidence="8">Tyrosine-type recombinase/integrase</fullName>
    </submittedName>
</protein>
<feature type="domain" description="Tyr recombinase" evidence="6">
    <location>
        <begin position="133"/>
        <end position="315"/>
    </location>
</feature>
<evidence type="ECO:0000313" key="8">
    <source>
        <dbReference type="EMBL" id="MBN8237302.1"/>
    </source>
</evidence>
<evidence type="ECO:0000256" key="4">
    <source>
        <dbReference type="ARBA" id="ARBA00023172"/>
    </source>
</evidence>